<reference evidence="1" key="1">
    <citation type="journal article" date="2020" name="Stud. Mycol.">
        <title>101 Dothideomycetes genomes: a test case for predicting lifestyles and emergence of pathogens.</title>
        <authorList>
            <person name="Haridas S."/>
            <person name="Albert R."/>
            <person name="Binder M."/>
            <person name="Bloem J."/>
            <person name="Labutti K."/>
            <person name="Salamov A."/>
            <person name="Andreopoulos B."/>
            <person name="Baker S."/>
            <person name="Barry K."/>
            <person name="Bills G."/>
            <person name="Bluhm B."/>
            <person name="Cannon C."/>
            <person name="Castanera R."/>
            <person name="Culley D."/>
            <person name="Daum C."/>
            <person name="Ezra D."/>
            <person name="Gonzalez J."/>
            <person name="Henrissat B."/>
            <person name="Kuo A."/>
            <person name="Liang C."/>
            <person name="Lipzen A."/>
            <person name="Lutzoni F."/>
            <person name="Magnuson J."/>
            <person name="Mondo S."/>
            <person name="Nolan M."/>
            <person name="Ohm R."/>
            <person name="Pangilinan J."/>
            <person name="Park H.-J."/>
            <person name="Ramirez L."/>
            <person name="Alfaro M."/>
            <person name="Sun H."/>
            <person name="Tritt A."/>
            <person name="Yoshinaga Y."/>
            <person name="Zwiers L.-H."/>
            <person name="Turgeon B."/>
            <person name="Goodwin S."/>
            <person name="Spatafora J."/>
            <person name="Crous P."/>
            <person name="Grigoriev I."/>
        </authorList>
    </citation>
    <scope>NUCLEOTIDE SEQUENCE</scope>
    <source>
        <strain evidence="1">CBS 260.36</strain>
    </source>
</reference>
<accession>A0A9P4JBD1</accession>
<gene>
    <name evidence="1" type="ORF">K461DRAFT_97247</name>
</gene>
<proteinExistence type="predicted"/>
<sequence>MGPPMAFEFGNYSTGELRELQHASYIPLGHMTGFRPLQLHCAVALTENDKTDAHVKIVTAQACALDRARYLRHYVGSWDYLQLPQNLIRPGLVVTPEHCGTFITFEKAYNKHVTLGPMKLNGTGVKDFSSVYRLTTLLRPLIRWINEEYWEAFTDFHRKTCVAKQRQTSRPHFALRFWKHGPEEIYRYD</sequence>
<name>A0A9P4JBD1_9PEZI</name>
<dbReference type="AlphaFoldDB" id="A0A9P4JBD1"/>
<protein>
    <submittedName>
        <fullName evidence="1">Uncharacterized protein</fullName>
    </submittedName>
</protein>
<comment type="caution">
    <text evidence="1">The sequence shown here is derived from an EMBL/GenBank/DDBJ whole genome shotgun (WGS) entry which is preliminary data.</text>
</comment>
<dbReference type="EMBL" id="ML996082">
    <property type="protein sequence ID" value="KAF2156520.1"/>
    <property type="molecule type" value="Genomic_DNA"/>
</dbReference>
<keyword evidence="2" id="KW-1185">Reference proteome</keyword>
<dbReference type="Proteomes" id="UP000799439">
    <property type="component" value="Unassembled WGS sequence"/>
</dbReference>
<evidence type="ECO:0000313" key="2">
    <source>
        <dbReference type="Proteomes" id="UP000799439"/>
    </source>
</evidence>
<evidence type="ECO:0000313" key="1">
    <source>
        <dbReference type="EMBL" id="KAF2156520.1"/>
    </source>
</evidence>
<organism evidence="1 2">
    <name type="scientific">Myriangium duriaei CBS 260.36</name>
    <dbReference type="NCBI Taxonomy" id="1168546"/>
    <lineage>
        <taxon>Eukaryota</taxon>
        <taxon>Fungi</taxon>
        <taxon>Dikarya</taxon>
        <taxon>Ascomycota</taxon>
        <taxon>Pezizomycotina</taxon>
        <taxon>Dothideomycetes</taxon>
        <taxon>Dothideomycetidae</taxon>
        <taxon>Myriangiales</taxon>
        <taxon>Myriangiaceae</taxon>
        <taxon>Myriangium</taxon>
    </lineage>
</organism>